<comment type="caution">
    <text evidence="2">The sequence shown here is derived from an EMBL/GenBank/DDBJ whole genome shotgun (WGS) entry which is preliminary data.</text>
</comment>
<name>A0A9P8MMG1_9HYPO</name>
<accession>A0A9P8MMG1</accession>
<sequence length="418" mass="47066">MRQRTHFDVREHKVPACHIREYAGSTAASQEEVLYLHVKQYTPLPALSGAQEKDALTIIATNGVGLSKELYEPLWDEIYQLSASNDYAIRGIWIADAVSLGMSGVLNEGKLSNDYSWMDHARDLLLMINQFRDQMPRPLVGIGHSFGGCQITNLAYLHPRLFASMILLDPVIQLSPPVMGFNGLPTGPVNFTTHRKDLWPNRAAASQKRASKGWDPRVLERMMQYGYRDLPTALYPDLPPDADRSDPPVTLTTTKHQEALAQLRANFEARQPDGRIHINRNTHADMDPLSAFVPLYRPELRSTFHRLPGLRPPTLWVVGEKTFLCLDEIREGIKIAGTGVGGSGGSPEAKVKEVMTFREQQVKWNQERENMTMKDHMTLSKTWMEVVKPPSGVKTKLQAYNLYQSQVVEPQGSRDAQV</sequence>
<reference evidence="2" key="1">
    <citation type="submission" date="2021-09" db="EMBL/GenBank/DDBJ databases">
        <title>A high-quality genome of the endoparasitic fungus Hirsutella rhossiliensis with a comparison of Hirsutella genomes reveals transposable elements contributing to genome size variation.</title>
        <authorList>
            <person name="Lin R."/>
            <person name="Jiao Y."/>
            <person name="Sun X."/>
            <person name="Ling J."/>
            <person name="Xie B."/>
            <person name="Cheng X."/>
        </authorList>
    </citation>
    <scope>NUCLEOTIDE SEQUENCE</scope>
    <source>
        <strain evidence="2">HR02</strain>
    </source>
</reference>
<evidence type="ECO:0000313" key="2">
    <source>
        <dbReference type="EMBL" id="KAH0958043.1"/>
    </source>
</evidence>
<evidence type="ECO:0000259" key="1">
    <source>
        <dbReference type="Pfam" id="PF12697"/>
    </source>
</evidence>
<dbReference type="Gene3D" id="3.40.50.1820">
    <property type="entry name" value="alpha/beta hydrolase"/>
    <property type="match status" value="1"/>
</dbReference>
<dbReference type="GeneID" id="68359866"/>
<evidence type="ECO:0000313" key="3">
    <source>
        <dbReference type="Proteomes" id="UP000824596"/>
    </source>
</evidence>
<dbReference type="SUPFAM" id="SSF53474">
    <property type="entry name" value="alpha/beta-Hydrolases"/>
    <property type="match status" value="1"/>
</dbReference>
<dbReference type="InterPro" id="IPR029058">
    <property type="entry name" value="AB_hydrolase_fold"/>
</dbReference>
<dbReference type="InterPro" id="IPR000073">
    <property type="entry name" value="AB_hydrolase_1"/>
</dbReference>
<organism evidence="2 3">
    <name type="scientific">Hirsutella rhossiliensis</name>
    <dbReference type="NCBI Taxonomy" id="111463"/>
    <lineage>
        <taxon>Eukaryota</taxon>
        <taxon>Fungi</taxon>
        <taxon>Dikarya</taxon>
        <taxon>Ascomycota</taxon>
        <taxon>Pezizomycotina</taxon>
        <taxon>Sordariomycetes</taxon>
        <taxon>Hypocreomycetidae</taxon>
        <taxon>Hypocreales</taxon>
        <taxon>Ophiocordycipitaceae</taxon>
        <taxon>Hirsutella</taxon>
    </lineage>
</organism>
<dbReference type="Pfam" id="PF12697">
    <property type="entry name" value="Abhydrolase_6"/>
    <property type="match status" value="1"/>
</dbReference>
<dbReference type="Proteomes" id="UP000824596">
    <property type="component" value="Unassembled WGS sequence"/>
</dbReference>
<dbReference type="EMBL" id="JAIZPD010000017">
    <property type="protein sequence ID" value="KAH0958043.1"/>
    <property type="molecule type" value="Genomic_DNA"/>
</dbReference>
<dbReference type="AlphaFoldDB" id="A0A9P8MMG1"/>
<feature type="domain" description="AB hydrolase-1" evidence="1">
    <location>
        <begin position="88"/>
        <end position="276"/>
    </location>
</feature>
<dbReference type="RefSeq" id="XP_044715557.1">
    <property type="nucleotide sequence ID" value="XM_044869208.1"/>
</dbReference>
<dbReference type="OrthoDB" id="94039at2759"/>
<protein>
    <submittedName>
        <fullName evidence="2">Alpha/beta hydrolase family domain-containing protein</fullName>
    </submittedName>
</protein>
<gene>
    <name evidence="2" type="ORF">HRG_10738</name>
</gene>
<proteinExistence type="predicted"/>
<keyword evidence="2" id="KW-0378">Hydrolase</keyword>
<keyword evidence="3" id="KW-1185">Reference proteome</keyword>
<dbReference type="GO" id="GO:0016787">
    <property type="term" value="F:hydrolase activity"/>
    <property type="evidence" value="ECO:0007669"/>
    <property type="project" value="UniProtKB-KW"/>
</dbReference>